<gene>
    <name evidence="1" type="ORF">ACFQ4H_08700</name>
</gene>
<dbReference type="EMBL" id="JBHTMP010000010">
    <property type="protein sequence ID" value="MFD1321166.1"/>
    <property type="molecule type" value="Genomic_DNA"/>
</dbReference>
<dbReference type="RefSeq" id="WP_377569070.1">
    <property type="nucleotide sequence ID" value="NZ_JBHTMP010000010.1"/>
</dbReference>
<keyword evidence="2" id="KW-1185">Reference proteome</keyword>
<dbReference type="Proteomes" id="UP001597260">
    <property type="component" value="Unassembled WGS sequence"/>
</dbReference>
<evidence type="ECO:0008006" key="3">
    <source>
        <dbReference type="Google" id="ProtNLM"/>
    </source>
</evidence>
<accession>A0ABW3YA03</accession>
<proteinExistence type="predicted"/>
<evidence type="ECO:0000313" key="2">
    <source>
        <dbReference type="Proteomes" id="UP001597260"/>
    </source>
</evidence>
<reference evidence="2" key="1">
    <citation type="journal article" date="2019" name="Int. J. Syst. Evol. Microbiol.">
        <title>The Global Catalogue of Microorganisms (GCM) 10K type strain sequencing project: providing services to taxonomists for standard genome sequencing and annotation.</title>
        <authorList>
            <consortium name="The Broad Institute Genomics Platform"/>
            <consortium name="The Broad Institute Genome Sequencing Center for Infectious Disease"/>
            <person name="Wu L."/>
            <person name="Ma J."/>
        </authorList>
    </citation>
    <scope>NUCLEOTIDE SEQUENCE [LARGE SCALE GENOMIC DNA]</scope>
    <source>
        <strain evidence="2">JCM 31037</strain>
    </source>
</reference>
<organism evidence="1 2">
    <name type="scientific">Micromonospora sonneratiae</name>
    <dbReference type="NCBI Taxonomy" id="1184706"/>
    <lineage>
        <taxon>Bacteria</taxon>
        <taxon>Bacillati</taxon>
        <taxon>Actinomycetota</taxon>
        <taxon>Actinomycetes</taxon>
        <taxon>Micromonosporales</taxon>
        <taxon>Micromonosporaceae</taxon>
        <taxon>Micromonospora</taxon>
    </lineage>
</organism>
<protein>
    <recommendedName>
        <fullName evidence="3">DUF4177 domain-containing protein</fullName>
    </recommendedName>
</protein>
<comment type="caution">
    <text evidence="1">The sequence shown here is derived from an EMBL/GenBank/DDBJ whole genome shotgun (WGS) entry which is preliminary data.</text>
</comment>
<name>A0ABW3YA03_9ACTN</name>
<sequence length="90" mass="10133">MQPQPQRPPRIFYCTDILSGRASLDGYPFRYVLLRPPVSSVFMAGPISGDAQVTVDQMLSAVELLETRGWELVNFEQGGLLAFLRRARPH</sequence>
<evidence type="ECO:0000313" key="1">
    <source>
        <dbReference type="EMBL" id="MFD1321166.1"/>
    </source>
</evidence>